<reference evidence="2" key="1">
    <citation type="submission" date="2020-10" db="EMBL/GenBank/DDBJ databases">
        <authorList>
            <person name="Gilroy R."/>
        </authorList>
    </citation>
    <scope>NUCLEOTIDE SEQUENCE</scope>
    <source>
        <strain evidence="2">1063</strain>
    </source>
</reference>
<dbReference type="PROSITE" id="PS51671">
    <property type="entry name" value="ACT"/>
    <property type="match status" value="1"/>
</dbReference>
<proteinExistence type="predicted"/>
<name>A0A9D1HR81_9FIRM</name>
<accession>A0A9D1HR81</accession>
<protein>
    <submittedName>
        <fullName evidence="2">ACT domain-containing protein</fullName>
    </submittedName>
</protein>
<dbReference type="InterPro" id="IPR002912">
    <property type="entry name" value="ACT_dom"/>
</dbReference>
<dbReference type="PANTHER" id="PTHR40099:SF1">
    <property type="entry name" value="ACETOLACTATE SYNTHASE, SMALL SUBUNIT"/>
    <property type="match status" value="1"/>
</dbReference>
<dbReference type="InterPro" id="IPR045865">
    <property type="entry name" value="ACT-like_dom_sf"/>
</dbReference>
<dbReference type="SUPFAM" id="SSF55021">
    <property type="entry name" value="ACT-like"/>
    <property type="match status" value="2"/>
</dbReference>
<dbReference type="Proteomes" id="UP000824088">
    <property type="component" value="Unassembled WGS sequence"/>
</dbReference>
<evidence type="ECO:0000313" key="2">
    <source>
        <dbReference type="EMBL" id="HIU21041.1"/>
    </source>
</evidence>
<dbReference type="EMBL" id="DVMN01000038">
    <property type="protein sequence ID" value="HIU21041.1"/>
    <property type="molecule type" value="Genomic_DNA"/>
</dbReference>
<dbReference type="InterPro" id="IPR045739">
    <property type="entry name" value="ACT_dom_pair"/>
</dbReference>
<dbReference type="CDD" id="cd04882">
    <property type="entry name" value="ACT_Bt0572_2"/>
    <property type="match status" value="1"/>
</dbReference>
<dbReference type="Gene3D" id="3.30.2130.10">
    <property type="entry name" value="VC0802-like"/>
    <property type="match status" value="1"/>
</dbReference>
<dbReference type="Pfam" id="PF19571">
    <property type="entry name" value="ACT_8"/>
    <property type="match status" value="1"/>
</dbReference>
<evidence type="ECO:0000259" key="1">
    <source>
        <dbReference type="PROSITE" id="PS51671"/>
    </source>
</evidence>
<reference evidence="2" key="2">
    <citation type="journal article" date="2021" name="PeerJ">
        <title>Extensive microbial diversity within the chicken gut microbiome revealed by metagenomics and culture.</title>
        <authorList>
            <person name="Gilroy R."/>
            <person name="Ravi A."/>
            <person name="Getino M."/>
            <person name="Pursley I."/>
            <person name="Horton D.L."/>
            <person name="Alikhan N.F."/>
            <person name="Baker D."/>
            <person name="Gharbi K."/>
            <person name="Hall N."/>
            <person name="Watson M."/>
            <person name="Adriaenssens E.M."/>
            <person name="Foster-Nyarko E."/>
            <person name="Jarju S."/>
            <person name="Secka A."/>
            <person name="Antonio M."/>
            <person name="Oren A."/>
            <person name="Chaudhuri R.R."/>
            <person name="La Ragione R."/>
            <person name="Hildebrand F."/>
            <person name="Pallen M.J."/>
        </authorList>
    </citation>
    <scope>NUCLEOTIDE SEQUENCE</scope>
    <source>
        <strain evidence="2">1063</strain>
    </source>
</reference>
<evidence type="ECO:0000313" key="3">
    <source>
        <dbReference type="Proteomes" id="UP000824088"/>
    </source>
</evidence>
<dbReference type="AlphaFoldDB" id="A0A9D1HR81"/>
<feature type="domain" description="ACT" evidence="1">
    <location>
        <begin position="71"/>
        <end position="127"/>
    </location>
</feature>
<sequence>MLVNQVAVFLENRKGRLHALLQALSEANVNVESLNIADTRDFGIVRLITDNNDKAVEALSAAGFTTARGDLVGIEVPDKPGSLTATLGLLSREGVNLEYVYSYSRAGGKALILFKTDDAERAQKLLG</sequence>
<comment type="caution">
    <text evidence="2">The sequence shown here is derived from an EMBL/GenBank/DDBJ whole genome shotgun (WGS) entry which is preliminary data.</text>
</comment>
<dbReference type="PANTHER" id="PTHR40099">
    <property type="entry name" value="ACETOLACTATE SYNTHASE, SMALL SUBUNIT"/>
    <property type="match status" value="1"/>
</dbReference>
<gene>
    <name evidence="2" type="ORF">IAD51_02220</name>
</gene>
<organism evidence="2 3">
    <name type="scientific">Candidatus Limadaptatus stercorigallinarum</name>
    <dbReference type="NCBI Taxonomy" id="2840845"/>
    <lineage>
        <taxon>Bacteria</taxon>
        <taxon>Bacillati</taxon>
        <taxon>Bacillota</taxon>
        <taxon>Clostridia</taxon>
        <taxon>Eubacteriales</taxon>
        <taxon>Candidatus Limadaptatus</taxon>
    </lineage>
</organism>